<evidence type="ECO:0000256" key="1">
    <source>
        <dbReference type="SAM" id="MobiDB-lite"/>
    </source>
</evidence>
<feature type="non-terminal residue" evidence="2">
    <location>
        <position position="107"/>
    </location>
</feature>
<dbReference type="AlphaFoldDB" id="A0A5J4TCA9"/>
<feature type="region of interest" description="Disordered" evidence="1">
    <location>
        <begin position="1"/>
        <end position="24"/>
    </location>
</feature>
<comment type="caution">
    <text evidence="2">The sequence shown here is derived from an EMBL/GenBank/DDBJ whole genome shotgun (WGS) entry which is preliminary data.</text>
</comment>
<name>A0A5J4TCA9_9EUKA</name>
<evidence type="ECO:0000313" key="2">
    <source>
        <dbReference type="EMBL" id="KAA6355190.1"/>
    </source>
</evidence>
<dbReference type="Proteomes" id="UP000324800">
    <property type="component" value="Unassembled WGS sequence"/>
</dbReference>
<accession>A0A5J4TCA9</accession>
<protein>
    <submittedName>
        <fullName evidence="2">Uncharacterized protein</fullName>
    </submittedName>
</protein>
<sequence>MDNFNRQMRDRSEIDNNVSGMDMEFERNEYKNVGREKVKDDININRLVQHNIQEQEREDKTTSSADRQIELPETSDKRRVSVSNRIRQSKNTSVKDGIMGWNNDSKQ</sequence>
<gene>
    <name evidence="2" type="ORF">EZS28_049282</name>
</gene>
<evidence type="ECO:0000313" key="3">
    <source>
        <dbReference type="Proteomes" id="UP000324800"/>
    </source>
</evidence>
<feature type="compositionally biased region" description="Polar residues" evidence="1">
    <location>
        <begin position="81"/>
        <end position="94"/>
    </location>
</feature>
<proteinExistence type="predicted"/>
<feature type="region of interest" description="Disordered" evidence="1">
    <location>
        <begin position="49"/>
        <end position="107"/>
    </location>
</feature>
<dbReference type="EMBL" id="SNRW01035022">
    <property type="protein sequence ID" value="KAA6355190.1"/>
    <property type="molecule type" value="Genomic_DNA"/>
</dbReference>
<reference evidence="2 3" key="1">
    <citation type="submission" date="2019-03" db="EMBL/GenBank/DDBJ databases">
        <title>Single cell metagenomics reveals metabolic interactions within the superorganism composed of flagellate Streblomastix strix and complex community of Bacteroidetes bacteria on its surface.</title>
        <authorList>
            <person name="Treitli S.C."/>
            <person name="Kolisko M."/>
            <person name="Husnik F."/>
            <person name="Keeling P."/>
            <person name="Hampl V."/>
        </authorList>
    </citation>
    <scope>NUCLEOTIDE SEQUENCE [LARGE SCALE GENOMIC DNA]</scope>
    <source>
        <strain evidence="2">ST1C</strain>
    </source>
</reference>
<feature type="compositionally biased region" description="Basic and acidic residues" evidence="1">
    <location>
        <begin position="53"/>
        <end position="79"/>
    </location>
</feature>
<organism evidence="2 3">
    <name type="scientific">Streblomastix strix</name>
    <dbReference type="NCBI Taxonomy" id="222440"/>
    <lineage>
        <taxon>Eukaryota</taxon>
        <taxon>Metamonada</taxon>
        <taxon>Preaxostyla</taxon>
        <taxon>Oxymonadida</taxon>
        <taxon>Streblomastigidae</taxon>
        <taxon>Streblomastix</taxon>
    </lineage>
</organism>